<feature type="compositionally biased region" description="Basic and acidic residues" evidence="1">
    <location>
        <begin position="88"/>
        <end position="98"/>
    </location>
</feature>
<organism evidence="2 3">
    <name type="scientific">Vigna unguiculata</name>
    <name type="common">Cowpea</name>
    <dbReference type="NCBI Taxonomy" id="3917"/>
    <lineage>
        <taxon>Eukaryota</taxon>
        <taxon>Viridiplantae</taxon>
        <taxon>Streptophyta</taxon>
        <taxon>Embryophyta</taxon>
        <taxon>Tracheophyta</taxon>
        <taxon>Spermatophyta</taxon>
        <taxon>Magnoliopsida</taxon>
        <taxon>eudicotyledons</taxon>
        <taxon>Gunneridae</taxon>
        <taxon>Pentapetalae</taxon>
        <taxon>rosids</taxon>
        <taxon>fabids</taxon>
        <taxon>Fabales</taxon>
        <taxon>Fabaceae</taxon>
        <taxon>Papilionoideae</taxon>
        <taxon>50 kb inversion clade</taxon>
        <taxon>NPAAA clade</taxon>
        <taxon>indigoferoid/millettioid clade</taxon>
        <taxon>Phaseoleae</taxon>
        <taxon>Vigna</taxon>
    </lineage>
</organism>
<proteinExistence type="predicted"/>
<dbReference type="Proteomes" id="UP000501690">
    <property type="component" value="Linkage Group LG3"/>
</dbReference>
<feature type="region of interest" description="Disordered" evidence="1">
    <location>
        <begin position="1"/>
        <end position="73"/>
    </location>
</feature>
<protein>
    <submittedName>
        <fullName evidence="2">Uncharacterized protein</fullName>
    </submittedName>
</protein>
<feature type="compositionally biased region" description="Basic and acidic residues" evidence="1">
    <location>
        <begin position="207"/>
        <end position="217"/>
    </location>
</feature>
<feature type="compositionally biased region" description="Basic and acidic residues" evidence="1">
    <location>
        <begin position="52"/>
        <end position="61"/>
    </location>
</feature>
<evidence type="ECO:0000256" key="1">
    <source>
        <dbReference type="SAM" id="MobiDB-lite"/>
    </source>
</evidence>
<feature type="compositionally biased region" description="Polar residues" evidence="1">
    <location>
        <begin position="18"/>
        <end position="38"/>
    </location>
</feature>
<evidence type="ECO:0000313" key="3">
    <source>
        <dbReference type="Proteomes" id="UP000501690"/>
    </source>
</evidence>
<evidence type="ECO:0000313" key="2">
    <source>
        <dbReference type="EMBL" id="QCD87274.1"/>
    </source>
</evidence>
<feature type="compositionally biased region" description="Basic residues" evidence="1">
    <location>
        <begin position="255"/>
        <end position="264"/>
    </location>
</feature>
<feature type="compositionally biased region" description="Basic and acidic residues" evidence="1">
    <location>
        <begin position="1"/>
        <end position="17"/>
    </location>
</feature>
<dbReference type="AlphaFoldDB" id="A0A4D6LGI1"/>
<feature type="region of interest" description="Disordered" evidence="1">
    <location>
        <begin position="286"/>
        <end position="305"/>
    </location>
</feature>
<feature type="region of interest" description="Disordered" evidence="1">
    <location>
        <begin position="207"/>
        <end position="272"/>
    </location>
</feature>
<sequence>MFMYVTREEYDKKERVDSSVTTNSQGNESDAKNQAQLENESHKIFMSKSKWSHQEINDSTKDGGGVGVNPTTFTDDLDVVMDVEVGTREEYDKKERVDSSVTTNSQGNESDAKNQAQLENESHKIFMSKSKWSHQEINDSTKDGGGVGVNPTTFTDDLDVVMDVEVALPPASQRFDGEAWLRDGCGPNRAGWRGGDESLRLRRLSLSREEETRRKGGDSGSLESPVTRSGHDNCGVHSGGHRGCVDGVLREKRPLPRTRGRMEKKKQSERRQLLLGGRLAVVSVVDTSSGRPCGGAMKRRRSSGW</sequence>
<feature type="compositionally biased region" description="Polar residues" evidence="1">
    <location>
        <begin position="99"/>
        <end position="117"/>
    </location>
</feature>
<keyword evidence="3" id="KW-1185">Reference proteome</keyword>
<feature type="region of interest" description="Disordered" evidence="1">
    <location>
        <begin position="88"/>
        <end position="117"/>
    </location>
</feature>
<reference evidence="2 3" key="1">
    <citation type="submission" date="2019-04" db="EMBL/GenBank/DDBJ databases">
        <title>An improved genome assembly and genetic linkage map for asparagus bean, Vigna unguiculata ssp. sesquipedialis.</title>
        <authorList>
            <person name="Xia Q."/>
            <person name="Zhang R."/>
            <person name="Dong Y."/>
        </authorList>
    </citation>
    <scope>NUCLEOTIDE SEQUENCE [LARGE SCALE GENOMIC DNA]</scope>
    <source>
        <tissue evidence="2">Leaf</tissue>
    </source>
</reference>
<gene>
    <name evidence="2" type="ORF">DEO72_LG3g1808</name>
</gene>
<dbReference type="EMBL" id="CP039347">
    <property type="protein sequence ID" value="QCD87274.1"/>
    <property type="molecule type" value="Genomic_DNA"/>
</dbReference>
<accession>A0A4D6LGI1</accession>
<name>A0A4D6LGI1_VIGUN</name>